<accession>A0A347WLT1</accession>
<dbReference type="InterPro" id="IPR001539">
    <property type="entry name" value="Peptidase_U32"/>
</dbReference>
<dbReference type="PANTHER" id="PTHR30217:SF12">
    <property type="entry name" value="U32 FAMILY PEPTIDASE"/>
    <property type="match status" value="1"/>
</dbReference>
<protein>
    <recommendedName>
        <fullName evidence="3">Peptidase U32</fullName>
    </recommendedName>
</protein>
<dbReference type="RefSeq" id="WP_118990936.1">
    <property type="nucleotide sequence ID" value="NZ_CP023434.1"/>
</dbReference>
<dbReference type="PANTHER" id="PTHR30217">
    <property type="entry name" value="PEPTIDASE U32 FAMILY"/>
    <property type="match status" value="1"/>
</dbReference>
<dbReference type="Pfam" id="PF01136">
    <property type="entry name" value="Peptidase_U32"/>
    <property type="match status" value="1"/>
</dbReference>
<keyword evidence="2" id="KW-1185">Reference proteome</keyword>
<proteinExistence type="predicted"/>
<dbReference type="InterPro" id="IPR051454">
    <property type="entry name" value="RNA/ubiquinone_mod_enzymes"/>
</dbReference>
<dbReference type="KEGG" id="abae:CL176_08505"/>
<gene>
    <name evidence="1" type="ORF">CL176_08505</name>
</gene>
<dbReference type="AlphaFoldDB" id="A0A347WLT1"/>
<evidence type="ECO:0008006" key="3">
    <source>
        <dbReference type="Google" id="ProtNLM"/>
    </source>
</evidence>
<dbReference type="OrthoDB" id="9807498at2"/>
<dbReference type="Proteomes" id="UP000263232">
    <property type="component" value="Chromosome"/>
</dbReference>
<dbReference type="EMBL" id="CP023434">
    <property type="protein sequence ID" value="AXY26038.1"/>
    <property type="molecule type" value="Genomic_DNA"/>
</dbReference>
<evidence type="ECO:0000313" key="2">
    <source>
        <dbReference type="Proteomes" id="UP000263232"/>
    </source>
</evidence>
<sequence length="306" mass="34815">MIKLIATAESVEQGTALLEAGVDRLIIGESEYGLRLPKTMTFEEMGELIDIAHQQDKEVVIAANAILHNDKINRARDYLQAVRAIHPDLLMVGDTGLIQIMKEPSYAFPYIYDAGVLVTSPGQVNFWAQFGAVGALVAREVPLVELRDMAPESNIPLMVQVYGATCIHQSGRPLLENYYNYVEKDTQDLKHEELFLSEPRKKETHYSIFQDSHGTHIYASDDLNLLPHLNTLKEIGIQEWYMDGIYTRGEAFVQIAQIFNQARKAIENKQWTEELAEELSAQVVRLHPENRELSTGFFFYDRETVQ</sequence>
<evidence type="ECO:0000313" key="1">
    <source>
        <dbReference type="EMBL" id="AXY26038.1"/>
    </source>
</evidence>
<reference evidence="1 2" key="1">
    <citation type="submission" date="2017-09" db="EMBL/GenBank/DDBJ databases">
        <title>Complete genome sequence of Oxytococcus suis strain ZY16052.</title>
        <authorList>
            <person name="Li F."/>
        </authorList>
    </citation>
    <scope>NUCLEOTIDE SEQUENCE [LARGE SCALE GENOMIC DNA]</scope>
    <source>
        <strain evidence="1 2">ZY16052</strain>
    </source>
</reference>
<name>A0A347WLT1_9LACT</name>
<organism evidence="1 2">
    <name type="scientific">Suicoccus acidiformans</name>
    <dbReference type="NCBI Taxonomy" id="2036206"/>
    <lineage>
        <taxon>Bacteria</taxon>
        <taxon>Bacillati</taxon>
        <taxon>Bacillota</taxon>
        <taxon>Bacilli</taxon>
        <taxon>Lactobacillales</taxon>
        <taxon>Aerococcaceae</taxon>
        <taxon>Suicoccus</taxon>
    </lineage>
</organism>